<feature type="region of interest" description="Disordered" evidence="1">
    <location>
        <begin position="147"/>
        <end position="245"/>
    </location>
</feature>
<sequence>MTRHALTCLHITQTAGGMHRRGTPPRLNGGGSPPGLHRRPRPLRTGPLLTRSHLTWAHLARSHYLARAHYLTRAYYLTWARQTGPPLARDTLARTLQTRTLLTLNLLTLTALARSLLTGALLTGALLTGAALACSLLVRVGGGLTRRTPRGYRPNHGASGRSLFRLPRARNAPRTANRTRGRPADLRNLPGIADHAGRGTGHGPGTPGNGRSANALTPRHHRRHHRRRGSHRRSTGSTGSTGRNRTGVLHLAGALAPVGPPVPSARLSRLLPIGPRPAAGRRGIPRPEGTPVRRRHSRNRPARPTRRPSRPTTSSTPPPSTHVFRRSPPPCLPILRRSPPPCQTLLRHGTTAGRAVLRRCTTARRGVIRSRTTAGGGVIGGSATAATGESLVLARASGEILVGSRCVAAATRCGSVDQGVAAGGRIHGEGPGARRVTAAEASRRALLGVLVTRGTTRRTLVGTLMAARPAGR</sequence>
<feature type="region of interest" description="Disordered" evidence="1">
    <location>
        <begin position="14"/>
        <end position="41"/>
    </location>
</feature>
<evidence type="ECO:0000313" key="3">
    <source>
        <dbReference type="Proteomes" id="UP000680865"/>
    </source>
</evidence>
<dbReference type="AlphaFoldDB" id="A0A919S819"/>
<feature type="compositionally biased region" description="Low complexity" evidence="1">
    <location>
        <begin position="272"/>
        <end position="282"/>
    </location>
</feature>
<comment type="caution">
    <text evidence="2">The sequence shown here is derived from an EMBL/GenBank/DDBJ whole genome shotgun (WGS) entry which is preliminary data.</text>
</comment>
<feature type="compositionally biased region" description="Low complexity" evidence="1">
    <location>
        <begin position="235"/>
        <end position="245"/>
    </location>
</feature>
<feature type="compositionally biased region" description="Low complexity" evidence="1">
    <location>
        <begin position="165"/>
        <end position="178"/>
    </location>
</feature>
<evidence type="ECO:0000313" key="2">
    <source>
        <dbReference type="EMBL" id="GIM66387.1"/>
    </source>
</evidence>
<gene>
    <name evidence="2" type="ORF">Aco04nite_01660</name>
</gene>
<dbReference type="Proteomes" id="UP000680865">
    <property type="component" value="Unassembled WGS sequence"/>
</dbReference>
<accession>A0A919S819</accession>
<feature type="compositionally biased region" description="Pro residues" evidence="1">
    <location>
        <begin position="327"/>
        <end position="342"/>
    </location>
</feature>
<dbReference type="EMBL" id="BOQP01000001">
    <property type="protein sequence ID" value="GIM66387.1"/>
    <property type="molecule type" value="Genomic_DNA"/>
</dbReference>
<proteinExistence type="predicted"/>
<feature type="region of interest" description="Disordered" evidence="1">
    <location>
        <begin position="267"/>
        <end position="343"/>
    </location>
</feature>
<feature type="compositionally biased region" description="Basic residues" evidence="1">
    <location>
        <begin position="218"/>
        <end position="234"/>
    </location>
</feature>
<keyword evidence="3" id="KW-1185">Reference proteome</keyword>
<feature type="compositionally biased region" description="Basic residues" evidence="1">
    <location>
        <begin position="292"/>
        <end position="309"/>
    </location>
</feature>
<dbReference type="RefSeq" id="WP_212995268.1">
    <property type="nucleotide sequence ID" value="NZ_BAAATW010000001.1"/>
</dbReference>
<organism evidence="2 3">
    <name type="scientific">Winogradskya consettensis</name>
    <dbReference type="NCBI Taxonomy" id="113560"/>
    <lineage>
        <taxon>Bacteria</taxon>
        <taxon>Bacillati</taxon>
        <taxon>Actinomycetota</taxon>
        <taxon>Actinomycetes</taxon>
        <taxon>Micromonosporales</taxon>
        <taxon>Micromonosporaceae</taxon>
        <taxon>Winogradskya</taxon>
    </lineage>
</organism>
<reference evidence="2" key="1">
    <citation type="submission" date="2021-03" db="EMBL/GenBank/DDBJ databases">
        <title>Whole genome shotgun sequence of Actinoplanes consettensis NBRC 14913.</title>
        <authorList>
            <person name="Komaki H."/>
            <person name="Tamura T."/>
        </authorList>
    </citation>
    <scope>NUCLEOTIDE SEQUENCE</scope>
    <source>
        <strain evidence="2">NBRC 14913</strain>
    </source>
</reference>
<name>A0A919S819_9ACTN</name>
<feature type="compositionally biased region" description="Gly residues" evidence="1">
    <location>
        <begin position="198"/>
        <end position="208"/>
    </location>
</feature>
<protein>
    <submittedName>
        <fullName evidence="2">Uncharacterized protein</fullName>
    </submittedName>
</protein>
<evidence type="ECO:0000256" key="1">
    <source>
        <dbReference type="SAM" id="MobiDB-lite"/>
    </source>
</evidence>